<evidence type="ECO:0000259" key="3">
    <source>
        <dbReference type="Pfam" id="PF00263"/>
    </source>
</evidence>
<evidence type="ECO:0000256" key="2">
    <source>
        <dbReference type="SAM" id="MobiDB-lite"/>
    </source>
</evidence>
<organism evidence="5 6">
    <name type="scientific">Marinobacter suaedae</name>
    <dbReference type="NCBI Taxonomy" id="3057675"/>
    <lineage>
        <taxon>Bacteria</taxon>
        <taxon>Pseudomonadati</taxon>
        <taxon>Pseudomonadota</taxon>
        <taxon>Gammaproteobacteria</taxon>
        <taxon>Pseudomonadales</taxon>
        <taxon>Marinobacteraceae</taxon>
        <taxon>Marinobacter</taxon>
    </lineage>
</organism>
<dbReference type="InterPro" id="IPR032789">
    <property type="entry name" value="T2SS-T3SS_pil_N"/>
</dbReference>
<dbReference type="PANTHER" id="PTHR30332">
    <property type="entry name" value="PROBABLE GENERAL SECRETION PATHWAY PROTEIN D"/>
    <property type="match status" value="1"/>
</dbReference>
<comment type="similarity">
    <text evidence="1">Belongs to the bacterial secretin family.</text>
</comment>
<evidence type="ECO:0000313" key="6">
    <source>
        <dbReference type="Proteomes" id="UP001168640"/>
    </source>
</evidence>
<dbReference type="Pfam" id="PF13629">
    <property type="entry name" value="T2SS-T3SS_pil_N"/>
    <property type="match status" value="1"/>
</dbReference>
<dbReference type="InterPro" id="IPR004845">
    <property type="entry name" value="T2SS_GspD_CS"/>
</dbReference>
<accession>A0ABT8VXT9</accession>
<dbReference type="InterPro" id="IPR001775">
    <property type="entry name" value="GspD/PilQ"/>
</dbReference>
<feature type="domain" description="Pilus formation protein N-terminal" evidence="4">
    <location>
        <begin position="27"/>
        <end position="92"/>
    </location>
</feature>
<dbReference type="InterPro" id="IPR050810">
    <property type="entry name" value="Bact_Secretion_Sys_Channel"/>
</dbReference>
<reference evidence="5" key="1">
    <citation type="submission" date="2023-07" db="EMBL/GenBank/DDBJ databases">
        <title>Marinobacter sp. chi1 genome sequencing and assembly.</title>
        <authorList>
            <person name="Park S."/>
        </authorList>
    </citation>
    <scope>NUCLEOTIDE SEQUENCE</scope>
    <source>
        <strain evidence="5">Chi1</strain>
    </source>
</reference>
<protein>
    <submittedName>
        <fullName evidence="5">Type II and III secretion system protein family protein</fullName>
    </submittedName>
</protein>
<dbReference type="PRINTS" id="PR00811">
    <property type="entry name" value="BCTERIALGSPD"/>
</dbReference>
<gene>
    <name evidence="5" type="ORF">QVZ43_03670</name>
</gene>
<dbReference type="EMBL" id="JAUMIS010000001">
    <property type="protein sequence ID" value="MDO3720807.1"/>
    <property type="molecule type" value="Genomic_DNA"/>
</dbReference>
<dbReference type="InterPro" id="IPR004846">
    <property type="entry name" value="T2SS/T3SS_dom"/>
</dbReference>
<comment type="caution">
    <text evidence="5">The sequence shown here is derived from an EMBL/GenBank/DDBJ whole genome shotgun (WGS) entry which is preliminary data.</text>
</comment>
<feature type="compositionally biased region" description="Polar residues" evidence="2">
    <location>
        <begin position="432"/>
        <end position="446"/>
    </location>
</feature>
<evidence type="ECO:0000259" key="4">
    <source>
        <dbReference type="Pfam" id="PF13629"/>
    </source>
</evidence>
<proteinExistence type="inferred from homology"/>
<name>A0ABT8VXT9_9GAMM</name>
<dbReference type="PROSITE" id="PS00875">
    <property type="entry name" value="T2SP_D"/>
    <property type="match status" value="1"/>
</dbReference>
<keyword evidence="6" id="KW-1185">Reference proteome</keyword>
<feature type="region of interest" description="Disordered" evidence="2">
    <location>
        <begin position="429"/>
        <end position="450"/>
    </location>
</feature>
<evidence type="ECO:0000256" key="1">
    <source>
        <dbReference type="RuleBase" id="RU004003"/>
    </source>
</evidence>
<dbReference type="Proteomes" id="UP001168640">
    <property type="component" value="Unassembled WGS sequence"/>
</dbReference>
<sequence>MVVVAGLYFTPTWAGGGSGLGVSVNLIPIYKSRTIPIQSTPARVSVGNPDIADILVTERSELYVVGKRLGSTNILVWDKNDRLVDSIDIEVTHDLNGLKDKLYRFLPDENISVLSSQGHLVLSGQVSSPERMEAAKRLADGYALAAGGEDANSEVLNMMSVGGGQQVMLEVTVAEVQRELAHRLNSDFALVGQDGNFLGGLIGGDGLISEFGIFGSYVTNSFLYDFAIDAAKEQGLARVLAEPNITALSGQQADFLSGGEFPVPVPDDDGIKISYKEFGVGVSFVPTILGDGNINLNLDVLVSELSNANAVGIAPTGTTATIITPSIVKRSARTTVELADGQTIAIAGLLSNRVRESVNQLPGLGDVPILGQLFRSEEYLNGETELVILVTPRLAQPITREGLQLPTDGFVPPTDLEFYLLGRMFKRETEGDSGQRSTGGASSSAVQPGMRAAEMAGTGNKYGHAL</sequence>
<dbReference type="Pfam" id="PF00263">
    <property type="entry name" value="Secretin"/>
    <property type="match status" value="1"/>
</dbReference>
<dbReference type="PANTHER" id="PTHR30332:SF17">
    <property type="entry name" value="TYPE IV PILIATION SYSTEM PROTEIN DR_0774-RELATED"/>
    <property type="match status" value="1"/>
</dbReference>
<evidence type="ECO:0000313" key="5">
    <source>
        <dbReference type="EMBL" id="MDO3720807.1"/>
    </source>
</evidence>
<feature type="domain" description="Type II/III secretion system secretin-like" evidence="3">
    <location>
        <begin position="231"/>
        <end position="394"/>
    </location>
</feature>